<keyword evidence="2" id="KW-0238">DNA-binding</keyword>
<evidence type="ECO:0000256" key="1">
    <source>
        <dbReference type="ARBA" id="ARBA00023015"/>
    </source>
</evidence>
<dbReference type="GO" id="GO:0003700">
    <property type="term" value="F:DNA-binding transcription factor activity"/>
    <property type="evidence" value="ECO:0007669"/>
    <property type="project" value="InterPro"/>
</dbReference>
<sequence length="300" mass="34673">MNQDISLKENIHYGTKEHPISRLHFDTGAGTPYPEYFFVARHWHHYMEILYIEKGSFEFEINLQSFTLSQGDICILNPGDLHQIKGNSSDTKHNVILFDPCILDFSYEDEMQEKCIRPLINQLALLPNIYHCGSSIHAALSPKIKALMDTAAEMDYGWYMTSKLLILDIISSIYTANLMQSVQNAHAQTNQKKIQNYKSVISYMEHNYNQPVTLQDLADTIPCNSQYLCRFFKDIAGVSPIQYLLNYRIQKACILLETTNNPVLDIALDCGFENVSYFIRKFKEIMCCTPKAYRNKHTQR</sequence>
<dbReference type="SUPFAM" id="SSF46689">
    <property type="entry name" value="Homeodomain-like"/>
    <property type="match status" value="2"/>
</dbReference>
<dbReference type="Pfam" id="PF12833">
    <property type="entry name" value="HTH_18"/>
    <property type="match status" value="1"/>
</dbReference>
<dbReference type="SMART" id="SM00342">
    <property type="entry name" value="HTH_ARAC"/>
    <property type="match status" value="1"/>
</dbReference>
<gene>
    <name evidence="5" type="ORF">H9Q76_11910</name>
</gene>
<dbReference type="Gene3D" id="2.60.120.10">
    <property type="entry name" value="Jelly Rolls"/>
    <property type="match status" value="1"/>
</dbReference>
<dbReference type="SUPFAM" id="SSF51215">
    <property type="entry name" value="Regulatory protein AraC"/>
    <property type="match status" value="1"/>
</dbReference>
<dbReference type="Proteomes" id="UP000515819">
    <property type="component" value="Chromosome"/>
</dbReference>
<organism evidence="5 6">
    <name type="scientific">Wujia chipingensis</name>
    <dbReference type="NCBI Taxonomy" id="2763670"/>
    <lineage>
        <taxon>Bacteria</taxon>
        <taxon>Bacillati</taxon>
        <taxon>Bacillota</taxon>
        <taxon>Clostridia</taxon>
        <taxon>Lachnospirales</taxon>
        <taxon>Lachnospiraceae</taxon>
        <taxon>Wujia</taxon>
    </lineage>
</organism>
<dbReference type="GO" id="GO:0043565">
    <property type="term" value="F:sequence-specific DNA binding"/>
    <property type="evidence" value="ECO:0007669"/>
    <property type="project" value="InterPro"/>
</dbReference>
<keyword evidence="6" id="KW-1185">Reference proteome</keyword>
<keyword evidence="3" id="KW-0804">Transcription</keyword>
<dbReference type="Gene3D" id="1.10.10.60">
    <property type="entry name" value="Homeodomain-like"/>
    <property type="match status" value="2"/>
</dbReference>
<dbReference type="Pfam" id="PF02311">
    <property type="entry name" value="AraC_binding"/>
    <property type="match status" value="1"/>
</dbReference>
<dbReference type="InterPro" id="IPR014710">
    <property type="entry name" value="RmlC-like_jellyroll"/>
</dbReference>
<accession>A0A7G9FLH1</accession>
<dbReference type="PANTHER" id="PTHR43280:SF2">
    <property type="entry name" value="HTH-TYPE TRANSCRIPTIONAL REGULATOR EXSA"/>
    <property type="match status" value="1"/>
</dbReference>
<dbReference type="AlphaFoldDB" id="A0A7G9FLH1"/>
<name>A0A7G9FLH1_9FIRM</name>
<dbReference type="InterPro" id="IPR018060">
    <property type="entry name" value="HTH_AraC"/>
</dbReference>
<dbReference type="InterPro" id="IPR003313">
    <property type="entry name" value="AraC-bd"/>
</dbReference>
<dbReference type="KEGG" id="wcp:H9Q76_11910"/>
<dbReference type="RefSeq" id="WP_249321171.1">
    <property type="nucleotide sequence ID" value="NZ_CP060632.1"/>
</dbReference>
<evidence type="ECO:0000259" key="4">
    <source>
        <dbReference type="PROSITE" id="PS01124"/>
    </source>
</evidence>
<protein>
    <submittedName>
        <fullName evidence="5">Helix-turn-helix transcriptional regulator</fullName>
    </submittedName>
</protein>
<dbReference type="EMBL" id="CP060632">
    <property type="protein sequence ID" value="QNL99402.1"/>
    <property type="molecule type" value="Genomic_DNA"/>
</dbReference>
<dbReference type="PRINTS" id="PR00032">
    <property type="entry name" value="HTHARAC"/>
</dbReference>
<dbReference type="InterPro" id="IPR009057">
    <property type="entry name" value="Homeodomain-like_sf"/>
</dbReference>
<keyword evidence="1" id="KW-0805">Transcription regulation</keyword>
<evidence type="ECO:0000313" key="6">
    <source>
        <dbReference type="Proteomes" id="UP000515819"/>
    </source>
</evidence>
<feature type="domain" description="HTH araC/xylS-type" evidence="4">
    <location>
        <begin position="198"/>
        <end position="296"/>
    </location>
</feature>
<evidence type="ECO:0000256" key="2">
    <source>
        <dbReference type="ARBA" id="ARBA00023125"/>
    </source>
</evidence>
<dbReference type="PROSITE" id="PS01124">
    <property type="entry name" value="HTH_ARAC_FAMILY_2"/>
    <property type="match status" value="1"/>
</dbReference>
<evidence type="ECO:0000256" key="3">
    <source>
        <dbReference type="ARBA" id="ARBA00023163"/>
    </source>
</evidence>
<evidence type="ECO:0000313" key="5">
    <source>
        <dbReference type="EMBL" id="QNL99402.1"/>
    </source>
</evidence>
<dbReference type="InterPro" id="IPR037923">
    <property type="entry name" value="HTH-like"/>
</dbReference>
<dbReference type="InterPro" id="IPR020449">
    <property type="entry name" value="Tscrpt_reg_AraC-type_HTH"/>
</dbReference>
<proteinExistence type="predicted"/>
<reference evidence="5 6" key="1">
    <citation type="submission" date="2020-08" db="EMBL/GenBank/DDBJ databases">
        <authorList>
            <person name="Liu C."/>
            <person name="Sun Q."/>
        </authorList>
    </citation>
    <scope>NUCLEOTIDE SEQUENCE [LARGE SCALE GENOMIC DNA]</scope>
    <source>
        <strain evidence="5 6">NSJ-4</strain>
    </source>
</reference>
<dbReference type="PANTHER" id="PTHR43280">
    <property type="entry name" value="ARAC-FAMILY TRANSCRIPTIONAL REGULATOR"/>
    <property type="match status" value="1"/>
</dbReference>